<sequence>MEHQPETAMFLNMVMIEKGEQVLVENRRKQDWPGITFPGGHVESHESFVDSAVREIREETGLKIAHLKLAGMAQYNDITADNVYFRRVIYFYRTNDFSGELKASREGEVYWLDKTKLADQKLSGSMADFLPVIQNPELSEVFYLGDGDDYQTFFK</sequence>
<evidence type="ECO:0000256" key="1">
    <source>
        <dbReference type="ARBA" id="ARBA00001946"/>
    </source>
</evidence>
<dbReference type="CDD" id="cd18875">
    <property type="entry name" value="NUDIX_Hydrolase"/>
    <property type="match status" value="1"/>
</dbReference>
<dbReference type="InterPro" id="IPR000086">
    <property type="entry name" value="NUDIX_hydrolase_dom"/>
</dbReference>
<dbReference type="EMBL" id="JBHTOF010000020">
    <property type="protein sequence ID" value="MFD1464910.1"/>
    <property type="molecule type" value="Genomic_DNA"/>
</dbReference>
<dbReference type="SUPFAM" id="SSF55811">
    <property type="entry name" value="Nudix"/>
    <property type="match status" value="1"/>
</dbReference>
<dbReference type="PANTHER" id="PTHR43046">
    <property type="entry name" value="GDP-MANNOSE MANNOSYL HYDROLASE"/>
    <property type="match status" value="1"/>
</dbReference>
<dbReference type="Proteomes" id="UP001597244">
    <property type="component" value="Unassembled WGS sequence"/>
</dbReference>
<gene>
    <name evidence="4" type="ORF">ACFQ4L_02230</name>
</gene>
<evidence type="ECO:0000259" key="3">
    <source>
        <dbReference type="PROSITE" id="PS51462"/>
    </source>
</evidence>
<evidence type="ECO:0000313" key="4">
    <source>
        <dbReference type="EMBL" id="MFD1464910.1"/>
    </source>
</evidence>
<dbReference type="InterPro" id="IPR015797">
    <property type="entry name" value="NUDIX_hydrolase-like_dom_sf"/>
</dbReference>
<dbReference type="PANTHER" id="PTHR43046:SF14">
    <property type="entry name" value="MUTT_NUDIX FAMILY PROTEIN"/>
    <property type="match status" value="1"/>
</dbReference>
<comment type="caution">
    <text evidence="4">The sequence shown here is derived from an EMBL/GenBank/DDBJ whole genome shotgun (WGS) entry which is preliminary data.</text>
</comment>
<dbReference type="Gene3D" id="3.90.79.10">
    <property type="entry name" value="Nucleoside Triphosphate Pyrophosphohydrolase"/>
    <property type="match status" value="1"/>
</dbReference>
<evidence type="ECO:0000256" key="2">
    <source>
        <dbReference type="ARBA" id="ARBA00022801"/>
    </source>
</evidence>
<comment type="cofactor">
    <cofactor evidence="1">
        <name>Mg(2+)</name>
        <dbReference type="ChEBI" id="CHEBI:18420"/>
    </cofactor>
</comment>
<keyword evidence="5" id="KW-1185">Reference proteome</keyword>
<dbReference type="RefSeq" id="WP_225417254.1">
    <property type="nucleotide sequence ID" value="NZ_JBHTOF010000020.1"/>
</dbReference>
<accession>A0ABW4DNT4</accession>
<proteinExistence type="predicted"/>
<dbReference type="Pfam" id="PF00293">
    <property type="entry name" value="NUDIX"/>
    <property type="match status" value="1"/>
</dbReference>
<feature type="domain" description="Nudix hydrolase" evidence="3">
    <location>
        <begin position="1"/>
        <end position="134"/>
    </location>
</feature>
<keyword evidence="2" id="KW-0378">Hydrolase</keyword>
<dbReference type="PROSITE" id="PS51462">
    <property type="entry name" value="NUDIX"/>
    <property type="match status" value="1"/>
</dbReference>
<evidence type="ECO:0000313" key="5">
    <source>
        <dbReference type="Proteomes" id="UP001597244"/>
    </source>
</evidence>
<reference evidence="5" key="1">
    <citation type="journal article" date="2019" name="Int. J. Syst. Evol. Microbiol.">
        <title>The Global Catalogue of Microorganisms (GCM) 10K type strain sequencing project: providing services to taxonomists for standard genome sequencing and annotation.</title>
        <authorList>
            <consortium name="The Broad Institute Genomics Platform"/>
            <consortium name="The Broad Institute Genome Sequencing Center for Infectious Disease"/>
            <person name="Wu L."/>
            <person name="Ma J."/>
        </authorList>
    </citation>
    <scope>NUCLEOTIDE SEQUENCE [LARGE SCALE GENOMIC DNA]</scope>
    <source>
        <strain evidence="5">CCM 8951</strain>
    </source>
</reference>
<organism evidence="4 5">
    <name type="scientific">Lapidilactobacillus mulanensis</name>
    <dbReference type="NCBI Taxonomy" id="2485999"/>
    <lineage>
        <taxon>Bacteria</taxon>
        <taxon>Bacillati</taxon>
        <taxon>Bacillota</taxon>
        <taxon>Bacilli</taxon>
        <taxon>Lactobacillales</taxon>
        <taxon>Lactobacillaceae</taxon>
        <taxon>Lapidilactobacillus</taxon>
    </lineage>
</organism>
<name>A0ABW4DNT4_9LACO</name>
<protein>
    <submittedName>
        <fullName evidence="4">8-oxo-dGTP diphosphatase</fullName>
    </submittedName>
</protein>